<organism evidence="2 3">
    <name type="scientific">Polarella glacialis</name>
    <name type="common">Dinoflagellate</name>
    <dbReference type="NCBI Taxonomy" id="89957"/>
    <lineage>
        <taxon>Eukaryota</taxon>
        <taxon>Sar</taxon>
        <taxon>Alveolata</taxon>
        <taxon>Dinophyceae</taxon>
        <taxon>Suessiales</taxon>
        <taxon>Suessiaceae</taxon>
        <taxon>Polarella</taxon>
    </lineage>
</organism>
<name>A0A813L9Z6_POLGL</name>
<accession>A0A813L9Z6</accession>
<dbReference type="EMBL" id="CAJNNW010034878">
    <property type="protein sequence ID" value="CAE8724390.1"/>
    <property type="molecule type" value="Genomic_DNA"/>
</dbReference>
<comment type="caution">
    <text evidence="2">The sequence shown here is derived from an EMBL/GenBank/DDBJ whole genome shotgun (WGS) entry which is preliminary data.</text>
</comment>
<reference evidence="2" key="1">
    <citation type="submission" date="2021-02" db="EMBL/GenBank/DDBJ databases">
        <authorList>
            <person name="Dougan E. K."/>
            <person name="Rhodes N."/>
            <person name="Thang M."/>
            <person name="Chan C."/>
        </authorList>
    </citation>
    <scope>NUCLEOTIDE SEQUENCE</scope>
</reference>
<feature type="compositionally biased region" description="Low complexity" evidence="1">
    <location>
        <begin position="151"/>
        <end position="167"/>
    </location>
</feature>
<evidence type="ECO:0000313" key="3">
    <source>
        <dbReference type="Proteomes" id="UP000626109"/>
    </source>
</evidence>
<proteinExistence type="predicted"/>
<sequence>MLEQSVGHHFGGPTLVRWCVLAAYTLEFLLQLFVHGWKLLRAPPSHAAYPSLDEALPTVQMARGVAVAHICSGIGNLQGTELMVPTPLTMVDTTPMSSALAGPPRPTLLWCWFIERNSQLLPPQMGYPLPAAAVSQGHEASACQSPATKPSSNNNYNNSNNNSNNYN</sequence>
<feature type="non-terminal residue" evidence="2">
    <location>
        <position position="1"/>
    </location>
</feature>
<evidence type="ECO:0000313" key="2">
    <source>
        <dbReference type="EMBL" id="CAE8724390.1"/>
    </source>
</evidence>
<protein>
    <submittedName>
        <fullName evidence="2">Uncharacterized protein</fullName>
    </submittedName>
</protein>
<evidence type="ECO:0000256" key="1">
    <source>
        <dbReference type="SAM" id="MobiDB-lite"/>
    </source>
</evidence>
<feature type="region of interest" description="Disordered" evidence="1">
    <location>
        <begin position="140"/>
        <end position="167"/>
    </location>
</feature>
<gene>
    <name evidence="2" type="ORF">PGLA2088_LOCUS43692</name>
</gene>
<dbReference type="Proteomes" id="UP000626109">
    <property type="component" value="Unassembled WGS sequence"/>
</dbReference>
<dbReference type="AlphaFoldDB" id="A0A813L9Z6"/>